<dbReference type="Pfam" id="PF14690">
    <property type="entry name" value="Zn_ribbon_ISL3"/>
    <property type="match status" value="1"/>
</dbReference>
<dbReference type="InterPro" id="IPR047951">
    <property type="entry name" value="Transpos_ISL3"/>
</dbReference>
<sequence>MIDATVLVSTVFAGLSPLIVQDVADEDRAIRLRMRTPDHPGACPDCGTTTSRVHGYHQRIVADVPVDARPVVLEVRVRRLVCATAGCRRTFREQIPGLLRRYQRRTVRLATQVAAVVKELAGRAAARTLQVMAIPVTRFTALRMLLALPLPLAAAPRVLGVDDFALRKGDVYATILIDVETNQRIDVLPGRKAETLTDWLRAHPGVEVVCRDGSTTYAQAIRDALPDAVQVSDRWHLWNGLGEAVRKEVGAHSSCWAQHGPPLQDGKRAATTLERWRQVHELIDAGVGLLETARRLQLALNTVKRYARASEPERMRRAPQYRPTLVDPYRDHLRARRAEEPAIPVQTLLTEIKELGYTGSQNLLYRYINQGRVEADRPTISAKRVTRLLLSNPDKLTDADRELAERLSSSCVEMTVLVTAIRDFAALLKPDPKNDERLDTWILMVRAADLPHLHSFCTGLDQDRAAVEAGLTLPHHNGGTEGVNNKTKMIKRQMYGRAGFRLLRHRILLG</sequence>
<protein>
    <submittedName>
        <fullName evidence="2">Transposase</fullName>
    </submittedName>
</protein>
<dbReference type="Proteomes" id="UP000583800">
    <property type="component" value="Unassembled WGS sequence"/>
</dbReference>
<dbReference type="Pfam" id="PF01610">
    <property type="entry name" value="DDE_Tnp_ISL3"/>
    <property type="match status" value="2"/>
</dbReference>
<dbReference type="InterPro" id="IPR002560">
    <property type="entry name" value="Transposase_DDE"/>
</dbReference>
<dbReference type="InterPro" id="IPR029261">
    <property type="entry name" value="Transposase_Znf"/>
</dbReference>
<name>A0A7X0EX61_9ACTN</name>
<evidence type="ECO:0000313" key="2">
    <source>
        <dbReference type="EMBL" id="MBB6344316.1"/>
    </source>
</evidence>
<feature type="domain" description="HTH IS21-type" evidence="1">
    <location>
        <begin position="274"/>
        <end position="337"/>
    </location>
</feature>
<organism evidence="2 3">
    <name type="scientific">Nonomuraea muscovyensis</name>
    <dbReference type="NCBI Taxonomy" id="1124761"/>
    <lineage>
        <taxon>Bacteria</taxon>
        <taxon>Bacillati</taxon>
        <taxon>Actinomycetota</taxon>
        <taxon>Actinomycetes</taxon>
        <taxon>Streptosporangiales</taxon>
        <taxon>Streptosporangiaceae</taxon>
        <taxon>Nonomuraea</taxon>
    </lineage>
</organism>
<evidence type="ECO:0000313" key="3">
    <source>
        <dbReference type="Proteomes" id="UP000583800"/>
    </source>
</evidence>
<keyword evidence="3" id="KW-1185">Reference proteome</keyword>
<accession>A0A7X0EX61</accession>
<comment type="caution">
    <text evidence="2">The sequence shown here is derived from an EMBL/GenBank/DDBJ whole genome shotgun (WGS) entry which is preliminary data.</text>
</comment>
<dbReference type="PANTHER" id="PTHR33498">
    <property type="entry name" value="TRANSPOSASE FOR INSERTION SEQUENCE ELEMENT IS1557"/>
    <property type="match status" value="1"/>
</dbReference>
<gene>
    <name evidence="2" type="ORF">FHU36_000825</name>
</gene>
<proteinExistence type="predicted"/>
<dbReference type="RefSeq" id="WP_185082458.1">
    <property type="nucleotide sequence ID" value="NZ_JACHJB010000001.1"/>
</dbReference>
<reference evidence="2 3" key="1">
    <citation type="submission" date="2020-08" db="EMBL/GenBank/DDBJ databases">
        <title>Sequencing the genomes of 1000 actinobacteria strains.</title>
        <authorList>
            <person name="Klenk H.-P."/>
        </authorList>
    </citation>
    <scope>NUCLEOTIDE SEQUENCE [LARGE SCALE GENOMIC DNA]</scope>
    <source>
        <strain evidence="2 3">DSM 45913</strain>
    </source>
</reference>
<dbReference type="EMBL" id="JACHJB010000001">
    <property type="protein sequence ID" value="MBB6344316.1"/>
    <property type="molecule type" value="Genomic_DNA"/>
</dbReference>
<dbReference type="PROSITE" id="PS50531">
    <property type="entry name" value="HTH_IS21"/>
    <property type="match status" value="1"/>
</dbReference>
<dbReference type="NCBIfam" id="NF033550">
    <property type="entry name" value="transpos_ISL3"/>
    <property type="match status" value="1"/>
</dbReference>
<dbReference type="PANTHER" id="PTHR33498:SF1">
    <property type="entry name" value="TRANSPOSASE FOR INSERTION SEQUENCE ELEMENT IS1557"/>
    <property type="match status" value="1"/>
</dbReference>
<dbReference type="InterPro" id="IPR017894">
    <property type="entry name" value="HTH_IS21_transposase_type"/>
</dbReference>
<evidence type="ECO:0000259" key="1">
    <source>
        <dbReference type="PROSITE" id="PS50531"/>
    </source>
</evidence>
<dbReference type="AlphaFoldDB" id="A0A7X0EX61"/>